<evidence type="ECO:0000313" key="9">
    <source>
        <dbReference type="Proteomes" id="UP000710432"/>
    </source>
</evidence>
<comment type="similarity">
    <text evidence="3">Belongs to the ribose 5-phosphate isomerase family.</text>
</comment>
<protein>
    <recommendedName>
        <fullName evidence="4">ribose-5-phosphate isomerase</fullName>
        <ecNumber evidence="4">5.3.1.6</ecNumber>
    </recommendedName>
    <alternativeName>
        <fullName evidence="6">Phosphoriboisomerase</fullName>
    </alternativeName>
</protein>
<dbReference type="UniPathway" id="UPA00115">
    <property type="reaction ID" value="UER00412"/>
</dbReference>
<sequence length="405" mass="44029">MQRPGPFSTLYGRVLAPLPGRAGGAASGGGGNNWGLSGSHVQLPGRAQSETRGNKGGSSAGGPAPSTMSKAEEAKKLASHTAVENHVKVGSLWRRDGFVLCTRGTARVRLTPERARAAREGRGRLLQAVSTQEKESCYVSYIQNLHSSHPWLVQEKDGLLPVNIRSLYRNSAEKPQEILTVLSQGLLVIMNNQVLGIGSGSTIVHAVQRIAERVKQENLDLICIPTSFQARQLILQYGLTLSDLDQHPEIDLAIDGADEVDAELNLIKGGGGCLTQEKIVAGYASRFIVIADFRKDSKNLGDRWHKGIPIEVIPMAYVPVSRAVTQRFGGEVELRMAVSKAGPVVTDNGNFILDWKFDRVHKWSEVNTAIKMTPGVVDTGLFINMAERVYFGMQDGSVNVREKPF</sequence>
<dbReference type="GO" id="GO:0005737">
    <property type="term" value="C:cytoplasm"/>
    <property type="evidence" value="ECO:0007669"/>
    <property type="project" value="TreeGrafter"/>
</dbReference>
<dbReference type="EC" id="5.3.1.6" evidence="4"/>
<comment type="pathway">
    <text evidence="2">Carbohydrate degradation; pentose phosphate pathway; D-ribose 5-phosphate from D-ribulose 5-phosphate (non-oxidative stage): step 1/1.</text>
</comment>
<gene>
    <name evidence="8" type="ORF">LTLLF_112450</name>
</gene>
<dbReference type="AlphaFoldDB" id="A0A8J6GZM7"/>
<dbReference type="GO" id="GO:0004751">
    <property type="term" value="F:ribose-5-phosphate isomerase activity"/>
    <property type="evidence" value="ECO:0007669"/>
    <property type="project" value="UniProtKB-EC"/>
</dbReference>
<dbReference type="Gene3D" id="3.30.70.260">
    <property type="match status" value="1"/>
</dbReference>
<evidence type="ECO:0000256" key="6">
    <source>
        <dbReference type="ARBA" id="ARBA00029734"/>
    </source>
</evidence>
<accession>A0A8J6GZM7</accession>
<dbReference type="Gene3D" id="3.40.50.1360">
    <property type="match status" value="1"/>
</dbReference>
<dbReference type="Proteomes" id="UP000710432">
    <property type="component" value="Unassembled WGS sequence"/>
</dbReference>
<evidence type="ECO:0000256" key="7">
    <source>
        <dbReference type="SAM" id="MobiDB-lite"/>
    </source>
</evidence>
<comment type="caution">
    <text evidence="8">The sequence shown here is derived from an EMBL/GenBank/DDBJ whole genome shotgun (WGS) entry which is preliminary data.</text>
</comment>
<dbReference type="CDD" id="cd01398">
    <property type="entry name" value="RPI_A"/>
    <property type="match status" value="1"/>
</dbReference>
<dbReference type="SUPFAM" id="SSF100950">
    <property type="entry name" value="NagB/RpiA/CoA transferase-like"/>
    <property type="match status" value="1"/>
</dbReference>
<name>A0A8J6GZM7_MICOH</name>
<evidence type="ECO:0000256" key="2">
    <source>
        <dbReference type="ARBA" id="ARBA00004988"/>
    </source>
</evidence>
<dbReference type="NCBIfam" id="TIGR00021">
    <property type="entry name" value="rpiA"/>
    <property type="match status" value="1"/>
</dbReference>
<keyword evidence="5 8" id="KW-0413">Isomerase</keyword>
<evidence type="ECO:0000313" key="8">
    <source>
        <dbReference type="EMBL" id="KAH0519199.1"/>
    </source>
</evidence>
<dbReference type="FunFam" id="3.40.50.1360:FF:000001">
    <property type="entry name" value="Ribose-5-phosphate isomerase A"/>
    <property type="match status" value="1"/>
</dbReference>
<dbReference type="PANTHER" id="PTHR11934">
    <property type="entry name" value="RIBOSE-5-PHOSPHATE ISOMERASE"/>
    <property type="match status" value="1"/>
</dbReference>
<dbReference type="GO" id="GO:0006014">
    <property type="term" value="P:D-ribose metabolic process"/>
    <property type="evidence" value="ECO:0007669"/>
    <property type="project" value="TreeGrafter"/>
</dbReference>
<dbReference type="InterPro" id="IPR037171">
    <property type="entry name" value="NagB/RpiA_transferase-like"/>
</dbReference>
<evidence type="ECO:0000256" key="1">
    <source>
        <dbReference type="ARBA" id="ARBA00001713"/>
    </source>
</evidence>
<dbReference type="InterPro" id="IPR004788">
    <property type="entry name" value="Ribose5P_isomerase_type_A"/>
</dbReference>
<dbReference type="NCBIfam" id="NF001924">
    <property type="entry name" value="PRK00702.1"/>
    <property type="match status" value="1"/>
</dbReference>
<reference evidence="8" key="1">
    <citation type="submission" date="2020-03" db="EMBL/GenBank/DDBJ databases">
        <title>Studies in the Genomics of Life Span.</title>
        <authorList>
            <person name="Glass D."/>
        </authorList>
    </citation>
    <scope>NUCLEOTIDE SEQUENCE</scope>
    <source>
        <strain evidence="8">LTLLF</strain>
        <tissue evidence="8">Muscle</tissue>
    </source>
</reference>
<evidence type="ECO:0000256" key="4">
    <source>
        <dbReference type="ARBA" id="ARBA00011959"/>
    </source>
</evidence>
<dbReference type="SUPFAM" id="SSF75445">
    <property type="entry name" value="D-ribose-5-phosphate isomerase (RpiA), lid domain"/>
    <property type="match status" value="1"/>
</dbReference>
<dbReference type="Pfam" id="PF06026">
    <property type="entry name" value="Rib_5-P_isom_A"/>
    <property type="match status" value="1"/>
</dbReference>
<dbReference type="EMBL" id="JAATJU010006900">
    <property type="protein sequence ID" value="KAH0519199.1"/>
    <property type="molecule type" value="Genomic_DNA"/>
</dbReference>
<organism evidence="8 9">
    <name type="scientific">Microtus ochrogaster</name>
    <name type="common">Prairie vole</name>
    <dbReference type="NCBI Taxonomy" id="79684"/>
    <lineage>
        <taxon>Eukaryota</taxon>
        <taxon>Metazoa</taxon>
        <taxon>Chordata</taxon>
        <taxon>Craniata</taxon>
        <taxon>Vertebrata</taxon>
        <taxon>Euteleostomi</taxon>
        <taxon>Mammalia</taxon>
        <taxon>Eutheria</taxon>
        <taxon>Euarchontoglires</taxon>
        <taxon>Glires</taxon>
        <taxon>Rodentia</taxon>
        <taxon>Myomorpha</taxon>
        <taxon>Muroidea</taxon>
        <taxon>Cricetidae</taxon>
        <taxon>Arvicolinae</taxon>
        <taxon>Microtus</taxon>
    </lineage>
</organism>
<dbReference type="PANTHER" id="PTHR11934:SF0">
    <property type="entry name" value="RIBOSE-5-PHOSPHATE ISOMERASE"/>
    <property type="match status" value="1"/>
</dbReference>
<dbReference type="FunFam" id="3.30.70.260:FF:000018">
    <property type="entry name" value="Ribose-5-phosphate isomerase A"/>
    <property type="match status" value="1"/>
</dbReference>
<feature type="region of interest" description="Disordered" evidence="7">
    <location>
        <begin position="22"/>
        <end position="77"/>
    </location>
</feature>
<feature type="compositionally biased region" description="Gly residues" evidence="7">
    <location>
        <begin position="22"/>
        <end position="33"/>
    </location>
</feature>
<dbReference type="GO" id="GO:0009052">
    <property type="term" value="P:pentose-phosphate shunt, non-oxidative branch"/>
    <property type="evidence" value="ECO:0007669"/>
    <property type="project" value="InterPro"/>
</dbReference>
<proteinExistence type="inferred from homology"/>
<evidence type="ECO:0000256" key="5">
    <source>
        <dbReference type="ARBA" id="ARBA00023235"/>
    </source>
</evidence>
<evidence type="ECO:0000256" key="3">
    <source>
        <dbReference type="ARBA" id="ARBA00008088"/>
    </source>
</evidence>
<comment type="catalytic activity">
    <reaction evidence="1">
        <text>aldehydo-D-ribose 5-phosphate = D-ribulose 5-phosphate</text>
        <dbReference type="Rhea" id="RHEA:14657"/>
        <dbReference type="ChEBI" id="CHEBI:58121"/>
        <dbReference type="ChEBI" id="CHEBI:58273"/>
        <dbReference type="EC" id="5.3.1.6"/>
    </reaction>
</comment>